<evidence type="ECO:0000256" key="1">
    <source>
        <dbReference type="ARBA" id="ARBA00007908"/>
    </source>
</evidence>
<sequence length="730" mass="75684">MSKMPAKKKSCFQITSVTQAQVAGSGQPDDTESLDDPDESRTEDISSSEIFDSVSRTELEAGTGERSSSEETLNNVGESEGPPPSHKPGLLAPSNGGVGPRELGTLSGGALPGSLHSPGVVGYQGPQGPVQSSQLPQVSQVTQSSSSSTSSGAFSSRFRLIKLDHGTGEPFKRGRWTCTEYYEKDPDVGSSRTVDSIRHTNVSVVSEQGTDRDRDRDSGLGATIGSVTRPSGLSGQGDEPPALDPSLLHGSLHPFEQHGYGIVPQQVPPGSGTVTSDALGSKQQHQAPAGPGSHVTNVPHSLLPPGHNGLQQGGHHVQKQLGVAPTISQQQTMLYQAQQQQQQQTQQQQLPLGHHLPNQPGLAEYAQQHLPLTVAQTHPGASLSVVHPASQGPSPVPTPAAGGMPVLGVPGDMTGMPVPLPGGQPGPSVSNLLPQLGAGMISGVSAIPTGPSSVQLGQYPPSSMAVPPQNAQTLPAVPTSAGMGGAPVTGGHSPMPASGGVPVPMPNASSSQAQVTRNAAAVGGFGQLEEGRRKSDVLAQVPLMPGKDLGKPLITEDLPLATPGVNSLFGITIPIDGDDDRNPSTVFYRAFQPGSRLRDSKPLGDSASGASVVAIDNKIEQAMDLVKSHLMYAVREEVEVLKEQIKELYERNSVLERENAVLKSLANNDQLSQLSSPASNPSNNPSNPSTNPSNPGSTPSQPLPQFQPEISQAMSPPLQPLPPQPSVTSA</sequence>
<dbReference type="Proteomes" id="UP000752171">
    <property type="component" value="Unassembled WGS sequence"/>
</dbReference>
<feature type="compositionally biased region" description="Basic and acidic residues" evidence="3">
    <location>
        <begin position="209"/>
        <end position="218"/>
    </location>
</feature>
<feature type="compositionally biased region" description="Polar residues" evidence="3">
    <location>
        <begin position="272"/>
        <end position="286"/>
    </location>
</feature>
<feature type="region of interest" description="Disordered" evidence="3">
    <location>
        <begin position="478"/>
        <end position="501"/>
    </location>
</feature>
<feature type="compositionally biased region" description="Pro residues" evidence="3">
    <location>
        <begin position="717"/>
        <end position="730"/>
    </location>
</feature>
<organism evidence="4 5">
    <name type="scientific">Astyanax mexicanus</name>
    <name type="common">Blind cave fish</name>
    <name type="synonym">Astyanax fasciatus mexicanus</name>
    <dbReference type="NCBI Taxonomy" id="7994"/>
    <lineage>
        <taxon>Eukaryota</taxon>
        <taxon>Metazoa</taxon>
        <taxon>Chordata</taxon>
        <taxon>Craniata</taxon>
        <taxon>Vertebrata</taxon>
        <taxon>Euteleostomi</taxon>
        <taxon>Actinopterygii</taxon>
        <taxon>Neopterygii</taxon>
        <taxon>Teleostei</taxon>
        <taxon>Ostariophysi</taxon>
        <taxon>Characiformes</taxon>
        <taxon>Characoidei</taxon>
        <taxon>Acestrorhamphidae</taxon>
        <taxon>Acestrorhamphinae</taxon>
        <taxon>Astyanax</taxon>
    </lineage>
</organism>
<dbReference type="InterPro" id="IPR053049">
    <property type="entry name" value="TSC22_domain_protein_2"/>
</dbReference>
<dbReference type="InterPro" id="IPR000580">
    <property type="entry name" value="TSC22/Bun"/>
</dbReference>
<dbReference type="OrthoDB" id="8961796at2759"/>
<feature type="compositionally biased region" description="Polar residues" evidence="3">
    <location>
        <begin position="190"/>
        <end position="208"/>
    </location>
</feature>
<feature type="compositionally biased region" description="Low complexity" evidence="3">
    <location>
        <begin position="117"/>
        <end position="155"/>
    </location>
</feature>
<feature type="coiled-coil region" evidence="2">
    <location>
        <begin position="631"/>
        <end position="665"/>
    </location>
</feature>
<dbReference type="PANTHER" id="PTHR46894">
    <property type="entry name" value="TSC22 DOMAIN FAMILY PROTEIN 2"/>
    <property type="match status" value="1"/>
</dbReference>
<dbReference type="InterPro" id="IPR047862">
    <property type="entry name" value="TSC22/BUN_CS"/>
</dbReference>
<protein>
    <submittedName>
        <fullName evidence="4">TSC22 domain family protein 2 isoform X1</fullName>
    </submittedName>
</protein>
<dbReference type="PANTHER" id="PTHR46894:SF1">
    <property type="entry name" value="TSC22 DOMAIN FAMILY PROTEIN 2"/>
    <property type="match status" value="1"/>
</dbReference>
<dbReference type="FunFam" id="1.20.5.490:FF:000002">
    <property type="entry name" value="TSC22 domain family, member 1"/>
    <property type="match status" value="1"/>
</dbReference>
<name>A0A8T2LVP8_ASTMX</name>
<dbReference type="GO" id="GO:0006357">
    <property type="term" value="P:regulation of transcription by RNA polymerase II"/>
    <property type="evidence" value="ECO:0007669"/>
    <property type="project" value="InterPro"/>
</dbReference>
<keyword evidence="2" id="KW-0175">Coiled coil</keyword>
<dbReference type="AlphaFoldDB" id="A0A8T2LVP8"/>
<dbReference type="PROSITE" id="PS01289">
    <property type="entry name" value="TSC22"/>
    <property type="match status" value="1"/>
</dbReference>
<dbReference type="SUPFAM" id="SSF58026">
    <property type="entry name" value="Delta-sleep-inducing peptide immunoreactive peptide"/>
    <property type="match status" value="1"/>
</dbReference>
<proteinExistence type="inferred from homology"/>
<reference evidence="4 5" key="1">
    <citation type="submission" date="2021-07" db="EMBL/GenBank/DDBJ databases">
        <authorList>
            <person name="Imarazene B."/>
            <person name="Zahm M."/>
            <person name="Klopp C."/>
            <person name="Cabau C."/>
            <person name="Beille S."/>
            <person name="Jouanno E."/>
            <person name="Castinel A."/>
            <person name="Lluch J."/>
            <person name="Gil L."/>
            <person name="Kuchtly C."/>
            <person name="Lopez Roques C."/>
            <person name="Donnadieu C."/>
            <person name="Parrinello H."/>
            <person name="Journot L."/>
            <person name="Du K."/>
            <person name="Schartl M."/>
            <person name="Retaux S."/>
            <person name="Guiguen Y."/>
        </authorList>
    </citation>
    <scope>NUCLEOTIDE SEQUENCE [LARGE SCALE GENOMIC DNA]</scope>
    <source>
        <strain evidence="4">Pach_M1</strain>
        <tissue evidence="4">Testis</tissue>
    </source>
</reference>
<gene>
    <name evidence="4" type="primary">TSC22D2</name>
    <name evidence="4" type="ORF">AMEX_G10380</name>
</gene>
<comment type="similarity">
    <text evidence="1">Belongs to the TSC-22/Dip/Bun family.</text>
</comment>
<feature type="region of interest" description="Disordered" evidence="3">
    <location>
        <begin position="18"/>
        <end position="155"/>
    </location>
</feature>
<feature type="region of interest" description="Disordered" evidence="3">
    <location>
        <begin position="183"/>
        <end position="318"/>
    </location>
</feature>
<feature type="compositionally biased region" description="Polar residues" evidence="3">
    <location>
        <begin position="45"/>
        <end position="56"/>
    </location>
</feature>
<dbReference type="Gene3D" id="1.20.5.490">
    <property type="entry name" value="Single helix bin"/>
    <property type="match status" value="1"/>
</dbReference>
<feature type="compositionally biased region" description="Low complexity" evidence="3">
    <location>
        <begin position="671"/>
        <end position="700"/>
    </location>
</feature>
<dbReference type="Pfam" id="PF01166">
    <property type="entry name" value="TSC22"/>
    <property type="match status" value="1"/>
</dbReference>
<dbReference type="EMBL" id="JAICCE010000008">
    <property type="protein sequence ID" value="KAG9273645.1"/>
    <property type="molecule type" value="Genomic_DNA"/>
</dbReference>
<comment type="caution">
    <text evidence="4">The sequence shown here is derived from an EMBL/GenBank/DDBJ whole genome shotgun (WGS) entry which is preliminary data.</text>
</comment>
<accession>A0A8T2LVP8</accession>
<evidence type="ECO:0000256" key="3">
    <source>
        <dbReference type="SAM" id="MobiDB-lite"/>
    </source>
</evidence>
<evidence type="ECO:0000313" key="5">
    <source>
        <dbReference type="Proteomes" id="UP000752171"/>
    </source>
</evidence>
<feature type="region of interest" description="Disordered" evidence="3">
    <location>
        <begin position="671"/>
        <end position="730"/>
    </location>
</feature>
<feature type="compositionally biased region" description="Acidic residues" evidence="3">
    <location>
        <begin position="29"/>
        <end position="38"/>
    </location>
</feature>
<evidence type="ECO:0000313" key="4">
    <source>
        <dbReference type="EMBL" id="KAG9273645.1"/>
    </source>
</evidence>
<evidence type="ECO:0000256" key="2">
    <source>
        <dbReference type="SAM" id="Coils"/>
    </source>
</evidence>